<comment type="caution">
    <text evidence="1">The sequence shown here is derived from an EMBL/GenBank/DDBJ whole genome shotgun (WGS) entry which is preliminary data.</text>
</comment>
<evidence type="ECO:0000313" key="2">
    <source>
        <dbReference type="Proteomes" id="UP000256345"/>
    </source>
</evidence>
<name>A0ABX9JKX9_9BACT</name>
<evidence type="ECO:0000313" key="1">
    <source>
        <dbReference type="EMBL" id="REG19079.1"/>
    </source>
</evidence>
<dbReference type="NCBIfam" id="TIGR03898">
    <property type="entry name" value="lanti_MRSA_kill"/>
    <property type="match status" value="1"/>
</dbReference>
<keyword evidence="2" id="KW-1185">Reference proteome</keyword>
<gene>
    <name evidence="1" type="ORF">ATI61_12329</name>
</gene>
<accession>A0ABX9JKX9</accession>
<dbReference type="EMBL" id="QUMU01000023">
    <property type="protein sequence ID" value="REG19079.1"/>
    <property type="molecule type" value="Genomic_DNA"/>
</dbReference>
<dbReference type="InterPro" id="IPR027635">
    <property type="entry name" value="Lantibiotic2_lead_pep_dom"/>
</dbReference>
<dbReference type="RefSeq" id="WP_047860525.1">
    <property type="nucleotide sequence ID" value="NZ_CP011509.1"/>
</dbReference>
<protein>
    <submittedName>
        <fullName evidence="1">Mersacidin/lichenicidin family type 2 lantibiotic</fullName>
    </submittedName>
</protein>
<organism evidence="1 2">
    <name type="scientific">Archangium gephyra</name>
    <dbReference type="NCBI Taxonomy" id="48"/>
    <lineage>
        <taxon>Bacteria</taxon>
        <taxon>Pseudomonadati</taxon>
        <taxon>Myxococcota</taxon>
        <taxon>Myxococcia</taxon>
        <taxon>Myxococcales</taxon>
        <taxon>Cystobacterineae</taxon>
        <taxon>Archangiaceae</taxon>
        <taxon>Archangium</taxon>
    </lineage>
</organism>
<reference evidence="1 2" key="1">
    <citation type="submission" date="2018-08" db="EMBL/GenBank/DDBJ databases">
        <title>Genomic Encyclopedia of Archaeal and Bacterial Type Strains, Phase II (KMG-II): from individual species to whole genera.</title>
        <authorList>
            <person name="Goeker M."/>
        </authorList>
    </citation>
    <scope>NUCLEOTIDE SEQUENCE [LARGE SCALE GENOMIC DNA]</scope>
    <source>
        <strain evidence="1 2">DSM 2261</strain>
    </source>
</reference>
<sequence length="93" mass="10245">MNRESIIRAWKDPAYRASLSPEQRAELPEHPSGVAELDEGALGQAVGGFQLNPVIIPRFRNFISAVDGCPSVFCPFEERDIRINPAPTIAARL</sequence>
<proteinExistence type="predicted"/>
<dbReference type="Proteomes" id="UP000256345">
    <property type="component" value="Unassembled WGS sequence"/>
</dbReference>